<protein>
    <submittedName>
        <fullName evidence="2">Uncharacterized protein</fullName>
    </submittedName>
</protein>
<accession>A0A484ARY5</accession>
<keyword evidence="3" id="KW-1185">Reference proteome</keyword>
<dbReference type="EMBL" id="LSRL02001052">
    <property type="protein sequence ID" value="TDG39437.1"/>
    <property type="molecule type" value="Genomic_DNA"/>
</dbReference>
<evidence type="ECO:0000313" key="3">
    <source>
        <dbReference type="Proteomes" id="UP000295192"/>
    </source>
</evidence>
<keyword evidence="1" id="KW-1133">Transmembrane helix</keyword>
<proteinExistence type="predicted"/>
<dbReference type="PANTHER" id="PTHR39948:SF1">
    <property type="entry name" value="GEO11419P1"/>
    <property type="match status" value="1"/>
</dbReference>
<feature type="transmembrane region" description="Helical" evidence="1">
    <location>
        <begin position="7"/>
        <end position="34"/>
    </location>
</feature>
<keyword evidence="1" id="KW-0812">Transmembrane</keyword>
<gene>
    <name evidence="2" type="ORF">AWZ03_014142</name>
</gene>
<dbReference type="AlphaFoldDB" id="A0A484ARY5"/>
<evidence type="ECO:0000313" key="2">
    <source>
        <dbReference type="EMBL" id="TDG39437.1"/>
    </source>
</evidence>
<sequence length="70" mass="8142">MRNPLWFIFWLIVLVLISFIVAIVGAFFYIWAYLLAQCCSCFRSVADFFLKWLQFPGYSAAAMLNCQSLC</sequence>
<keyword evidence="1" id="KW-0472">Membrane</keyword>
<reference evidence="2 3" key="1">
    <citation type="journal article" date="2019" name="J. Hered.">
        <title>An Improved Genome Assembly for Drosophila navojoa, the Basal Species in the mojavensis Cluster.</title>
        <authorList>
            <person name="Vanderlinde T."/>
            <person name="Dupim E.G."/>
            <person name="Nazario-Yepiz N.O."/>
            <person name="Carvalho A.B."/>
        </authorList>
    </citation>
    <scope>NUCLEOTIDE SEQUENCE [LARGE SCALE GENOMIC DNA]</scope>
    <source>
        <strain evidence="2">Navoj_Jal97</strain>
        <tissue evidence="2">Whole organism</tissue>
    </source>
</reference>
<dbReference type="PANTHER" id="PTHR39948">
    <property type="entry name" value="GEO11419P1"/>
    <property type="match status" value="1"/>
</dbReference>
<name>A0A484ARY5_DRONA</name>
<dbReference type="OMA" id="FPGYCAA"/>
<comment type="caution">
    <text evidence="2">The sequence shown here is derived from an EMBL/GenBank/DDBJ whole genome shotgun (WGS) entry which is preliminary data.</text>
</comment>
<dbReference type="Proteomes" id="UP000295192">
    <property type="component" value="Unassembled WGS sequence"/>
</dbReference>
<organism evidence="2 3">
    <name type="scientific">Drosophila navojoa</name>
    <name type="common">Fruit fly</name>
    <dbReference type="NCBI Taxonomy" id="7232"/>
    <lineage>
        <taxon>Eukaryota</taxon>
        <taxon>Metazoa</taxon>
        <taxon>Ecdysozoa</taxon>
        <taxon>Arthropoda</taxon>
        <taxon>Hexapoda</taxon>
        <taxon>Insecta</taxon>
        <taxon>Pterygota</taxon>
        <taxon>Neoptera</taxon>
        <taxon>Endopterygota</taxon>
        <taxon>Diptera</taxon>
        <taxon>Brachycera</taxon>
        <taxon>Muscomorpha</taxon>
        <taxon>Ephydroidea</taxon>
        <taxon>Drosophilidae</taxon>
        <taxon>Drosophila</taxon>
    </lineage>
</organism>
<evidence type="ECO:0000256" key="1">
    <source>
        <dbReference type="SAM" id="Phobius"/>
    </source>
</evidence>